<proteinExistence type="predicted"/>
<accession>A0A842HBM5</accession>
<comment type="caution">
    <text evidence="2">The sequence shown here is derived from an EMBL/GenBank/DDBJ whole genome shotgun (WGS) entry which is preliminary data.</text>
</comment>
<name>A0A842HBM5_9BACT</name>
<feature type="compositionally biased region" description="Polar residues" evidence="1">
    <location>
        <begin position="206"/>
        <end position="219"/>
    </location>
</feature>
<dbReference type="Proteomes" id="UP000546464">
    <property type="component" value="Unassembled WGS sequence"/>
</dbReference>
<feature type="region of interest" description="Disordered" evidence="1">
    <location>
        <begin position="206"/>
        <end position="235"/>
    </location>
</feature>
<evidence type="ECO:0000256" key="1">
    <source>
        <dbReference type="SAM" id="MobiDB-lite"/>
    </source>
</evidence>
<dbReference type="AlphaFoldDB" id="A0A842HBM5"/>
<dbReference type="EMBL" id="JACHVB010000017">
    <property type="protein sequence ID" value="MBC2593863.1"/>
    <property type="molecule type" value="Genomic_DNA"/>
</dbReference>
<organism evidence="2 3">
    <name type="scientific">Ruficoccus amylovorans</name>
    <dbReference type="NCBI Taxonomy" id="1804625"/>
    <lineage>
        <taxon>Bacteria</taxon>
        <taxon>Pseudomonadati</taxon>
        <taxon>Verrucomicrobiota</taxon>
        <taxon>Opitutia</taxon>
        <taxon>Puniceicoccales</taxon>
        <taxon>Cerasicoccaceae</taxon>
        <taxon>Ruficoccus</taxon>
    </lineage>
</organism>
<evidence type="ECO:0000313" key="2">
    <source>
        <dbReference type="EMBL" id="MBC2593863.1"/>
    </source>
</evidence>
<dbReference type="RefSeq" id="WP_185674861.1">
    <property type="nucleotide sequence ID" value="NZ_JACHVB010000017.1"/>
</dbReference>
<keyword evidence="3" id="KW-1185">Reference proteome</keyword>
<evidence type="ECO:0000313" key="3">
    <source>
        <dbReference type="Proteomes" id="UP000546464"/>
    </source>
</evidence>
<protein>
    <submittedName>
        <fullName evidence="2">Uncharacterized protein</fullName>
    </submittedName>
</protein>
<gene>
    <name evidence="2" type="ORF">H5P28_06275</name>
</gene>
<sequence length="258" mass="27700">MADYAGVDAHPLAPAIIEANYSNGYLFLNWSEGTDAESPDVLLTYGVRAGTVLNPNLFVSGAEAQSDELGNARSSNLSLPDACMVAQVKTIDASDQASYWSMQVLANNHSEICNGYDNDCDGLTDEDFLYPGTDLYIYNGSLNGTAFTCGFYETYDQTQLSCPNNPTISPGTACRTDTYTGAVYAWNSVTKTCDCDLSDATLKNVQVDSHRSSGSSTSYAPAVTETESETEAPADESQVSGRCCAHERKQRGIICGKR</sequence>
<reference evidence="2 3" key="1">
    <citation type="submission" date="2020-07" db="EMBL/GenBank/DDBJ databases">
        <authorList>
            <person name="Feng X."/>
        </authorList>
    </citation>
    <scope>NUCLEOTIDE SEQUENCE [LARGE SCALE GENOMIC DNA]</scope>
    <source>
        <strain evidence="2 3">JCM31066</strain>
    </source>
</reference>